<evidence type="ECO:0000313" key="3">
    <source>
        <dbReference type="EMBL" id="CAF4440110.1"/>
    </source>
</evidence>
<gene>
    <name evidence="2" type="ORF">OVA965_LOCUS43186</name>
    <name evidence="3" type="ORF">TMI583_LOCUS45341</name>
</gene>
<dbReference type="EMBL" id="CAJNOK010055832">
    <property type="protein sequence ID" value="CAF1620732.1"/>
    <property type="molecule type" value="Genomic_DNA"/>
</dbReference>
<reference evidence="3" key="1">
    <citation type="submission" date="2021-02" db="EMBL/GenBank/DDBJ databases">
        <authorList>
            <person name="Nowell W R."/>
        </authorList>
    </citation>
    <scope>NUCLEOTIDE SEQUENCE</scope>
</reference>
<sequence length="47" mass="5339">LELCNKFDLLDEDADAAIISDEADDDERHQDDGDTIKHQRNVLSTTH</sequence>
<evidence type="ECO:0000256" key="1">
    <source>
        <dbReference type="SAM" id="MobiDB-lite"/>
    </source>
</evidence>
<comment type="caution">
    <text evidence="3">The sequence shown here is derived from an EMBL/GenBank/DDBJ whole genome shotgun (WGS) entry which is preliminary data.</text>
</comment>
<dbReference type="AlphaFoldDB" id="A0A8S2W975"/>
<evidence type="ECO:0000313" key="2">
    <source>
        <dbReference type="EMBL" id="CAF1620732.1"/>
    </source>
</evidence>
<organism evidence="3 4">
    <name type="scientific">Didymodactylos carnosus</name>
    <dbReference type="NCBI Taxonomy" id="1234261"/>
    <lineage>
        <taxon>Eukaryota</taxon>
        <taxon>Metazoa</taxon>
        <taxon>Spiralia</taxon>
        <taxon>Gnathifera</taxon>
        <taxon>Rotifera</taxon>
        <taxon>Eurotatoria</taxon>
        <taxon>Bdelloidea</taxon>
        <taxon>Philodinida</taxon>
        <taxon>Philodinidae</taxon>
        <taxon>Didymodactylos</taxon>
    </lineage>
</organism>
<dbReference type="Proteomes" id="UP000682733">
    <property type="component" value="Unassembled WGS sequence"/>
</dbReference>
<dbReference type="EMBL" id="CAJOBA010080672">
    <property type="protein sequence ID" value="CAF4440110.1"/>
    <property type="molecule type" value="Genomic_DNA"/>
</dbReference>
<name>A0A8S2W975_9BILA</name>
<protein>
    <submittedName>
        <fullName evidence="3">Uncharacterized protein</fullName>
    </submittedName>
</protein>
<evidence type="ECO:0000313" key="4">
    <source>
        <dbReference type="Proteomes" id="UP000682733"/>
    </source>
</evidence>
<proteinExistence type="predicted"/>
<feature type="region of interest" description="Disordered" evidence="1">
    <location>
        <begin position="19"/>
        <end position="47"/>
    </location>
</feature>
<dbReference type="Proteomes" id="UP000677228">
    <property type="component" value="Unassembled WGS sequence"/>
</dbReference>
<feature type="compositionally biased region" description="Basic and acidic residues" evidence="1">
    <location>
        <begin position="26"/>
        <end position="37"/>
    </location>
</feature>
<feature type="non-terminal residue" evidence="3">
    <location>
        <position position="1"/>
    </location>
</feature>
<accession>A0A8S2W975</accession>